<organism evidence="1 2">
    <name type="scientific">Physcomitrium patens</name>
    <name type="common">Spreading-leaved earth moss</name>
    <name type="synonym">Physcomitrella patens</name>
    <dbReference type="NCBI Taxonomy" id="3218"/>
    <lineage>
        <taxon>Eukaryota</taxon>
        <taxon>Viridiplantae</taxon>
        <taxon>Streptophyta</taxon>
        <taxon>Embryophyta</taxon>
        <taxon>Bryophyta</taxon>
        <taxon>Bryophytina</taxon>
        <taxon>Bryopsida</taxon>
        <taxon>Funariidae</taxon>
        <taxon>Funariales</taxon>
        <taxon>Funariaceae</taxon>
        <taxon>Physcomitrium</taxon>
    </lineage>
</organism>
<dbReference type="EMBL" id="ABEU02000014">
    <property type="status" value="NOT_ANNOTATED_CDS"/>
    <property type="molecule type" value="Genomic_DNA"/>
</dbReference>
<protein>
    <submittedName>
        <fullName evidence="1">Uncharacterized protein</fullName>
    </submittedName>
</protein>
<proteinExistence type="predicted"/>
<dbReference type="EnsemblPlants" id="Pp3c14_11430V3.1">
    <property type="protein sequence ID" value="Pp3c14_11430V3.1"/>
    <property type="gene ID" value="Pp3c14_11430"/>
</dbReference>
<reference evidence="1" key="3">
    <citation type="submission" date="2020-12" db="UniProtKB">
        <authorList>
            <consortium name="EnsemblPlants"/>
        </authorList>
    </citation>
    <scope>IDENTIFICATION</scope>
</reference>
<reference evidence="1 2" key="1">
    <citation type="journal article" date="2008" name="Science">
        <title>The Physcomitrella genome reveals evolutionary insights into the conquest of land by plants.</title>
        <authorList>
            <person name="Rensing S."/>
            <person name="Lang D."/>
            <person name="Zimmer A."/>
            <person name="Terry A."/>
            <person name="Salamov A."/>
            <person name="Shapiro H."/>
            <person name="Nishiyama T."/>
            <person name="Perroud P.-F."/>
            <person name="Lindquist E."/>
            <person name="Kamisugi Y."/>
            <person name="Tanahashi T."/>
            <person name="Sakakibara K."/>
            <person name="Fujita T."/>
            <person name="Oishi K."/>
            <person name="Shin-I T."/>
            <person name="Kuroki Y."/>
            <person name="Toyoda A."/>
            <person name="Suzuki Y."/>
            <person name="Hashimoto A."/>
            <person name="Yamaguchi K."/>
            <person name="Sugano A."/>
            <person name="Kohara Y."/>
            <person name="Fujiyama A."/>
            <person name="Anterola A."/>
            <person name="Aoki S."/>
            <person name="Ashton N."/>
            <person name="Barbazuk W.B."/>
            <person name="Barker E."/>
            <person name="Bennetzen J."/>
            <person name="Bezanilla M."/>
            <person name="Blankenship R."/>
            <person name="Cho S.H."/>
            <person name="Dutcher S."/>
            <person name="Estelle M."/>
            <person name="Fawcett J.A."/>
            <person name="Gundlach H."/>
            <person name="Hanada K."/>
            <person name="Heyl A."/>
            <person name="Hicks K.A."/>
            <person name="Hugh J."/>
            <person name="Lohr M."/>
            <person name="Mayer K."/>
            <person name="Melkozernov A."/>
            <person name="Murata T."/>
            <person name="Nelson D."/>
            <person name="Pils B."/>
            <person name="Prigge M."/>
            <person name="Reiss B."/>
            <person name="Renner T."/>
            <person name="Rombauts S."/>
            <person name="Rushton P."/>
            <person name="Sanderfoot A."/>
            <person name="Schween G."/>
            <person name="Shiu S.-H."/>
            <person name="Stueber K."/>
            <person name="Theodoulou F.L."/>
            <person name="Tu H."/>
            <person name="Van de Peer Y."/>
            <person name="Verrier P.J."/>
            <person name="Waters E."/>
            <person name="Wood A."/>
            <person name="Yang L."/>
            <person name="Cove D."/>
            <person name="Cuming A."/>
            <person name="Hasebe M."/>
            <person name="Lucas S."/>
            <person name="Mishler D.B."/>
            <person name="Reski R."/>
            <person name="Grigoriev I."/>
            <person name="Quatrano R.S."/>
            <person name="Boore J.L."/>
        </authorList>
    </citation>
    <scope>NUCLEOTIDE SEQUENCE [LARGE SCALE GENOMIC DNA]</scope>
    <source>
        <strain evidence="1 2">cv. Gransden 2004</strain>
    </source>
</reference>
<dbReference type="Gramene" id="Pp3c14_11430V3.1">
    <property type="protein sequence ID" value="Pp3c14_11430V3.1"/>
    <property type="gene ID" value="Pp3c14_11430"/>
</dbReference>
<accession>A0A7I4AR81</accession>
<sequence length="49" mass="5543">MILRPVEGDVHEDVEGHNKLLQAMRNATDVSISLMAGTMDRFTKVFKIK</sequence>
<reference evidence="1 2" key="2">
    <citation type="journal article" date="2018" name="Plant J.">
        <title>The Physcomitrella patens chromosome-scale assembly reveals moss genome structure and evolution.</title>
        <authorList>
            <person name="Lang D."/>
            <person name="Ullrich K.K."/>
            <person name="Murat F."/>
            <person name="Fuchs J."/>
            <person name="Jenkins J."/>
            <person name="Haas F.B."/>
            <person name="Piednoel M."/>
            <person name="Gundlach H."/>
            <person name="Van Bel M."/>
            <person name="Meyberg R."/>
            <person name="Vives C."/>
            <person name="Morata J."/>
            <person name="Symeonidi A."/>
            <person name="Hiss M."/>
            <person name="Muchero W."/>
            <person name="Kamisugi Y."/>
            <person name="Saleh O."/>
            <person name="Blanc G."/>
            <person name="Decker E.L."/>
            <person name="van Gessel N."/>
            <person name="Grimwood J."/>
            <person name="Hayes R.D."/>
            <person name="Graham S.W."/>
            <person name="Gunter L.E."/>
            <person name="McDaniel S.F."/>
            <person name="Hoernstein S.N.W."/>
            <person name="Larsson A."/>
            <person name="Li F.W."/>
            <person name="Perroud P.F."/>
            <person name="Phillips J."/>
            <person name="Ranjan P."/>
            <person name="Rokshar D.S."/>
            <person name="Rothfels C.J."/>
            <person name="Schneider L."/>
            <person name="Shu S."/>
            <person name="Stevenson D.W."/>
            <person name="Thummler F."/>
            <person name="Tillich M."/>
            <person name="Villarreal Aguilar J.C."/>
            <person name="Widiez T."/>
            <person name="Wong G.K."/>
            <person name="Wymore A."/>
            <person name="Zhang Y."/>
            <person name="Zimmer A.D."/>
            <person name="Quatrano R.S."/>
            <person name="Mayer K.F.X."/>
            <person name="Goodstein D."/>
            <person name="Casacuberta J.M."/>
            <person name="Vandepoele K."/>
            <person name="Reski R."/>
            <person name="Cuming A.C."/>
            <person name="Tuskan G.A."/>
            <person name="Maumus F."/>
            <person name="Salse J."/>
            <person name="Schmutz J."/>
            <person name="Rensing S.A."/>
        </authorList>
    </citation>
    <scope>NUCLEOTIDE SEQUENCE [LARGE SCALE GENOMIC DNA]</scope>
    <source>
        <strain evidence="1 2">cv. Gransden 2004</strain>
    </source>
</reference>
<dbReference type="InParanoid" id="A0A7I4AR81"/>
<dbReference type="AlphaFoldDB" id="A0A7I4AR81"/>
<dbReference type="Proteomes" id="UP000006727">
    <property type="component" value="Chromosome 14"/>
</dbReference>
<keyword evidence="2" id="KW-1185">Reference proteome</keyword>
<evidence type="ECO:0000313" key="1">
    <source>
        <dbReference type="EnsemblPlants" id="Pp3c14_11430V3.1"/>
    </source>
</evidence>
<name>A0A7I4AR81_PHYPA</name>
<evidence type="ECO:0000313" key="2">
    <source>
        <dbReference type="Proteomes" id="UP000006727"/>
    </source>
</evidence>